<accession>A0AA39N7I2</accession>
<proteinExistence type="predicted"/>
<keyword evidence="2" id="KW-1185">Reference proteome</keyword>
<evidence type="ECO:0008006" key="3">
    <source>
        <dbReference type="Google" id="ProtNLM"/>
    </source>
</evidence>
<organism evidence="1 2">
    <name type="scientific">Armillaria tabescens</name>
    <name type="common">Ringless honey mushroom</name>
    <name type="synonym">Agaricus tabescens</name>
    <dbReference type="NCBI Taxonomy" id="1929756"/>
    <lineage>
        <taxon>Eukaryota</taxon>
        <taxon>Fungi</taxon>
        <taxon>Dikarya</taxon>
        <taxon>Basidiomycota</taxon>
        <taxon>Agaricomycotina</taxon>
        <taxon>Agaricomycetes</taxon>
        <taxon>Agaricomycetidae</taxon>
        <taxon>Agaricales</taxon>
        <taxon>Marasmiineae</taxon>
        <taxon>Physalacriaceae</taxon>
        <taxon>Desarmillaria</taxon>
    </lineage>
</organism>
<dbReference type="RefSeq" id="XP_060332499.1">
    <property type="nucleotide sequence ID" value="XM_060472717.1"/>
</dbReference>
<evidence type="ECO:0000313" key="1">
    <source>
        <dbReference type="EMBL" id="KAK0460460.1"/>
    </source>
</evidence>
<comment type="caution">
    <text evidence="1">The sequence shown here is derived from an EMBL/GenBank/DDBJ whole genome shotgun (WGS) entry which is preliminary data.</text>
</comment>
<dbReference type="Proteomes" id="UP001175211">
    <property type="component" value="Unassembled WGS sequence"/>
</dbReference>
<evidence type="ECO:0000313" key="2">
    <source>
        <dbReference type="Proteomes" id="UP001175211"/>
    </source>
</evidence>
<dbReference type="GeneID" id="85356265"/>
<dbReference type="EMBL" id="JAUEPS010000012">
    <property type="protein sequence ID" value="KAK0460460.1"/>
    <property type="molecule type" value="Genomic_DNA"/>
</dbReference>
<gene>
    <name evidence="1" type="ORF">EV420DRAFT_1532298</name>
</gene>
<feature type="non-terminal residue" evidence="1">
    <location>
        <position position="370"/>
    </location>
</feature>
<dbReference type="InterPro" id="IPR036047">
    <property type="entry name" value="F-box-like_dom_sf"/>
</dbReference>
<protein>
    <recommendedName>
        <fullName evidence="3">F-box domain-containing protein</fullName>
    </recommendedName>
</protein>
<dbReference type="SUPFAM" id="SSF81383">
    <property type="entry name" value="F-box domain"/>
    <property type="match status" value="1"/>
</dbReference>
<feature type="non-terminal residue" evidence="1">
    <location>
        <position position="1"/>
    </location>
</feature>
<dbReference type="SUPFAM" id="SSF52047">
    <property type="entry name" value="RNI-like"/>
    <property type="match status" value="1"/>
</dbReference>
<dbReference type="AlphaFoldDB" id="A0AA39N7I2"/>
<name>A0AA39N7I2_ARMTA</name>
<sequence>TSCFSWLPQELIDYILDFLVNDARSLKASSLVCRSFLHRTRVHLFWRFRITDARSLSELHEMFRKSPQIPHQVRQLTLHDVTSDRVRDSEHLAPVISSLSCLRTIMFINIKWTLLPQASQDALSSHAFQTILLRNTDMTTSNLRSLVSSSYDSLDGLELNGTQVTGSFQRSVGSSLRIQTLSLCYAPLRYELFSQTLPSFLSLGHVHTLHVLLPDLSSTRCLQKVLCEQLCSLQHLRVTHPLGFCDLERLTLSYRLPISGLLSLIVELWDFYEQNIRQCSVIERVTFRLPLYDYLCDYGAWKTLERYLSEEGSNPYLKDVVIRLDANWPTFSFAKSAKLAMESQFTDKRVRVVVTSRSFLTFRIVLGSDA</sequence>
<reference evidence="1" key="1">
    <citation type="submission" date="2023-06" db="EMBL/GenBank/DDBJ databases">
        <authorList>
            <consortium name="Lawrence Berkeley National Laboratory"/>
            <person name="Ahrendt S."/>
            <person name="Sahu N."/>
            <person name="Indic B."/>
            <person name="Wong-Bajracharya J."/>
            <person name="Merenyi Z."/>
            <person name="Ke H.-M."/>
            <person name="Monk M."/>
            <person name="Kocsube S."/>
            <person name="Drula E."/>
            <person name="Lipzen A."/>
            <person name="Balint B."/>
            <person name="Henrissat B."/>
            <person name="Andreopoulos B."/>
            <person name="Martin F.M."/>
            <person name="Harder C.B."/>
            <person name="Rigling D."/>
            <person name="Ford K.L."/>
            <person name="Foster G.D."/>
            <person name="Pangilinan J."/>
            <person name="Papanicolaou A."/>
            <person name="Barry K."/>
            <person name="LaButti K."/>
            <person name="Viragh M."/>
            <person name="Koriabine M."/>
            <person name="Yan M."/>
            <person name="Riley R."/>
            <person name="Champramary S."/>
            <person name="Plett K.L."/>
            <person name="Tsai I.J."/>
            <person name="Slot J."/>
            <person name="Sipos G."/>
            <person name="Plett J."/>
            <person name="Nagy L.G."/>
            <person name="Grigoriev I.V."/>
        </authorList>
    </citation>
    <scope>NUCLEOTIDE SEQUENCE</scope>
    <source>
        <strain evidence="1">CCBAS 213</strain>
    </source>
</reference>